<dbReference type="Proteomes" id="UP000217528">
    <property type="component" value="Unassembled WGS sequence"/>
</dbReference>
<evidence type="ECO:0000313" key="3">
    <source>
        <dbReference type="Proteomes" id="UP000217528"/>
    </source>
</evidence>
<dbReference type="PANTHER" id="PTHR35610">
    <property type="entry name" value="3-ISOPROPYLMALATE DEHYDRATASE-RELATED"/>
    <property type="match status" value="1"/>
</dbReference>
<reference evidence="1 3" key="2">
    <citation type="journal article" date="2017" name="BMC Genomics">
        <title>Genomic analysis of methanogenic archaea reveals a shift towards energy conservation.</title>
        <authorList>
            <person name="Gilmore S.P."/>
            <person name="Henske J.K."/>
            <person name="Sexton J.A."/>
            <person name="Solomon K.V."/>
            <person name="Seppala S."/>
            <person name="Yoo J.I."/>
            <person name="Huyett L.M."/>
            <person name="Pressman A."/>
            <person name="Cogan J.Z."/>
            <person name="Kivenson V."/>
            <person name="Peng X."/>
            <person name="Tan Y."/>
            <person name="Valentine D.L."/>
            <person name="O'Malley M.A."/>
        </authorList>
    </citation>
    <scope>NUCLEOTIDE SEQUENCE [LARGE SCALE GENOMIC DNA]</scope>
    <source>
        <strain evidence="1 3">1R-7</strain>
    </source>
</reference>
<organism evidence="1 3">
    <name type="scientific">Methanosphaera cuniculi</name>
    <dbReference type="NCBI Taxonomy" id="1077256"/>
    <lineage>
        <taxon>Archaea</taxon>
        <taxon>Methanobacteriati</taxon>
        <taxon>Methanobacteriota</taxon>
        <taxon>Methanomada group</taxon>
        <taxon>Methanobacteria</taxon>
        <taxon>Methanobacteriales</taxon>
        <taxon>Methanobacteriaceae</taxon>
        <taxon>Methanosphaera</taxon>
    </lineage>
</organism>
<sequence>MDDKTTINQIEEVEFENPIVLEGLPGIGFVGKIVVDQLIKQLDATKFAELESDYFPPQVTVTKEGLIDYMKNEFYYLKDFGENNLDVIILTGNSQATEFEGQIALSRTLMEYFEQLGATKIYTLGGLGTGEMIEKNRVFVASNQKEVLDEILELENTLIRKDEGGSIVGASGLLLHFADQKNIPAACLMGETPGFYIDPSAAIEVLKVLFEILKFDMDLEELNEKVEDTLKRLSLNPQLNQMVEQQVSKPNDDLRYIG</sequence>
<dbReference type="OrthoDB" id="31247at2157"/>
<comment type="caution">
    <text evidence="1">The sequence shown here is derived from an EMBL/GenBank/DDBJ whole genome shotgun (WGS) entry which is preliminary data.</text>
</comment>
<dbReference type="EMBL" id="LMVN01000001">
    <property type="protein sequence ID" value="PAV08276.1"/>
    <property type="molecule type" value="Genomic_DNA"/>
</dbReference>
<name>A0A2A2HG62_9EURY</name>
<dbReference type="PANTHER" id="PTHR35610:SF7">
    <property type="entry name" value="3-ISOPROPYLMALATE DEHYDRATASE"/>
    <property type="match status" value="1"/>
</dbReference>
<evidence type="ECO:0000313" key="2">
    <source>
        <dbReference type="EMBL" id="PWL08368.1"/>
    </source>
</evidence>
<dbReference type="Proteomes" id="UP000246004">
    <property type="component" value="Unassembled WGS sequence"/>
</dbReference>
<dbReference type="EMBL" id="LWMS01000020">
    <property type="protein sequence ID" value="PWL08368.1"/>
    <property type="molecule type" value="Genomic_DNA"/>
</dbReference>
<gene>
    <name evidence="1" type="ORF">ASJ82_03565</name>
    <name evidence="2" type="ORF">MSCUN_08070</name>
</gene>
<dbReference type="InterPro" id="IPR004426">
    <property type="entry name" value="MJ1210-like"/>
</dbReference>
<dbReference type="NCBIfam" id="TIGR00162">
    <property type="entry name" value="proteasome assembly chaperone family protein"/>
    <property type="match status" value="1"/>
</dbReference>
<keyword evidence="3" id="KW-1185">Reference proteome</keyword>
<dbReference type="Gene3D" id="3.40.50.10900">
    <property type="entry name" value="PAC-like subunit"/>
    <property type="match status" value="1"/>
</dbReference>
<dbReference type="AlphaFoldDB" id="A0A2A2HG62"/>
<proteinExistence type="predicted"/>
<reference evidence="2 4" key="1">
    <citation type="submission" date="2016-04" db="EMBL/GenBank/DDBJ databases">
        <title>Genome sequence of Methanosphaera cuniculi DSM 4103.</title>
        <authorList>
            <person name="Poehlein A."/>
            <person name="Seedorf H."/>
            <person name="Daniel R."/>
        </authorList>
    </citation>
    <scope>NUCLEOTIDE SEQUENCE [LARGE SCALE GENOMIC DNA]</scope>
    <source>
        <strain evidence="2 4">DSM 4103</strain>
    </source>
</reference>
<evidence type="ECO:0000313" key="1">
    <source>
        <dbReference type="EMBL" id="PAV08276.1"/>
    </source>
</evidence>
<accession>A0A2A2HG62</accession>
<dbReference type="SUPFAM" id="SSF159659">
    <property type="entry name" value="Cgl1923-like"/>
    <property type="match status" value="1"/>
</dbReference>
<evidence type="ECO:0000313" key="4">
    <source>
        <dbReference type="Proteomes" id="UP000246004"/>
    </source>
</evidence>
<dbReference type="RefSeq" id="WP_095607930.1">
    <property type="nucleotide sequence ID" value="NZ_CAUHCB010000004.1"/>
</dbReference>
<dbReference type="Pfam" id="PF09754">
    <property type="entry name" value="PAC2"/>
    <property type="match status" value="1"/>
</dbReference>
<dbReference type="InterPro" id="IPR019151">
    <property type="entry name" value="Proteasome_assmbl_chaperone_2"/>
</dbReference>
<dbReference type="InterPro" id="IPR038389">
    <property type="entry name" value="PSMG2_sf"/>
</dbReference>
<protein>
    <submittedName>
        <fullName evidence="2">PAC2 family protein</fullName>
    </submittedName>
</protein>